<evidence type="ECO:0000256" key="2">
    <source>
        <dbReference type="SAM" id="MobiDB-lite"/>
    </source>
</evidence>
<dbReference type="GO" id="GO:0004803">
    <property type="term" value="F:transposase activity"/>
    <property type="evidence" value="ECO:0007669"/>
    <property type="project" value="InterPro"/>
</dbReference>
<sequence>MCSLAGLMNLYPDRRRIFTSKANPVAPFEPEVKRQAVMALCTRQVSASEIARRIGVSRAVLYKWKDEIIGNSAYQTMRKHNEPSLEAERDALREEVGPTESGNTPPADGAGYSEKSGGNHKKRPGHQYQSPEQQRKNKDY</sequence>
<dbReference type="GO" id="GO:0003677">
    <property type="term" value="F:DNA binding"/>
    <property type="evidence" value="ECO:0007669"/>
    <property type="project" value="InterPro"/>
</dbReference>
<gene>
    <name evidence="3" type="ORF">NCTC10418_04684</name>
</gene>
<evidence type="ECO:0000313" key="4">
    <source>
        <dbReference type="Proteomes" id="UP000255460"/>
    </source>
</evidence>
<dbReference type="Proteomes" id="UP000255460">
    <property type="component" value="Unassembled WGS sequence"/>
</dbReference>
<name>A0A376KWI2_ECOLX</name>
<evidence type="ECO:0000256" key="1">
    <source>
        <dbReference type="ARBA" id="ARBA00009964"/>
    </source>
</evidence>
<evidence type="ECO:0000313" key="3">
    <source>
        <dbReference type="EMBL" id="STE87025.1"/>
    </source>
</evidence>
<dbReference type="SUPFAM" id="SSF46689">
    <property type="entry name" value="Homeodomain-like"/>
    <property type="match status" value="1"/>
</dbReference>
<dbReference type="GO" id="GO:0006313">
    <property type="term" value="P:DNA transposition"/>
    <property type="evidence" value="ECO:0007669"/>
    <property type="project" value="InterPro"/>
</dbReference>
<reference evidence="3 4" key="1">
    <citation type="submission" date="2018-06" db="EMBL/GenBank/DDBJ databases">
        <authorList>
            <consortium name="Pathogen Informatics"/>
            <person name="Doyle S."/>
        </authorList>
    </citation>
    <scope>NUCLEOTIDE SEQUENCE [LARGE SCALE GENOMIC DNA]</scope>
    <source>
        <strain evidence="3 4">NCTC10418</strain>
    </source>
</reference>
<dbReference type="InterPro" id="IPR009057">
    <property type="entry name" value="Homeodomain-like_sf"/>
</dbReference>
<protein>
    <submittedName>
        <fullName evidence="3">Transposase IS3 family</fullName>
    </submittedName>
</protein>
<accession>A0A376KWI2</accession>
<comment type="similarity">
    <text evidence="1">Belongs to the transposase 8 family.</text>
</comment>
<feature type="compositionally biased region" description="Basic and acidic residues" evidence="2">
    <location>
        <begin position="79"/>
        <end position="96"/>
    </location>
</feature>
<dbReference type="EMBL" id="UFZQ01000001">
    <property type="protein sequence ID" value="STE87025.1"/>
    <property type="molecule type" value="Genomic_DNA"/>
</dbReference>
<proteinExistence type="inferred from homology"/>
<dbReference type="InterPro" id="IPR002514">
    <property type="entry name" value="Transposase_8"/>
</dbReference>
<dbReference type="AlphaFoldDB" id="A0A376KWI2"/>
<feature type="region of interest" description="Disordered" evidence="2">
    <location>
        <begin position="76"/>
        <end position="140"/>
    </location>
</feature>
<dbReference type="Pfam" id="PF01527">
    <property type="entry name" value="HTH_Tnp_1"/>
    <property type="match status" value="1"/>
</dbReference>
<organism evidence="3 4">
    <name type="scientific">Escherichia coli</name>
    <dbReference type="NCBI Taxonomy" id="562"/>
    <lineage>
        <taxon>Bacteria</taxon>
        <taxon>Pseudomonadati</taxon>
        <taxon>Pseudomonadota</taxon>
        <taxon>Gammaproteobacteria</taxon>
        <taxon>Enterobacterales</taxon>
        <taxon>Enterobacteriaceae</taxon>
        <taxon>Escherichia</taxon>
    </lineage>
</organism>